<name>A0A6A6CR04_ZASCE</name>
<feature type="compositionally biased region" description="Polar residues" evidence="1">
    <location>
        <begin position="1"/>
        <end position="17"/>
    </location>
</feature>
<dbReference type="AlphaFoldDB" id="A0A6A6CR04"/>
<evidence type="ECO:0000256" key="1">
    <source>
        <dbReference type="SAM" id="MobiDB-lite"/>
    </source>
</evidence>
<evidence type="ECO:0000313" key="2">
    <source>
        <dbReference type="EMBL" id="KAF2169727.1"/>
    </source>
</evidence>
<protein>
    <submittedName>
        <fullName evidence="2">Uncharacterized protein</fullName>
    </submittedName>
</protein>
<evidence type="ECO:0000313" key="3">
    <source>
        <dbReference type="Proteomes" id="UP000799537"/>
    </source>
</evidence>
<sequence>MASQQSDSHPSNRSTASGHGRGQEMRDVNTTEADSKRREEAELAKQLHREQMYYAEKKAQIGKQATTTGCSATVPTSTPMLTTQAQEVHFTGETAVQAVMRQSMSMEQLRLREYRRNLRAVHSHGIDKVHCQRKGQERNAAQVKALEEELSKMTL</sequence>
<dbReference type="GeneID" id="54565295"/>
<proteinExistence type="predicted"/>
<organism evidence="2 3">
    <name type="scientific">Zasmidium cellare ATCC 36951</name>
    <dbReference type="NCBI Taxonomy" id="1080233"/>
    <lineage>
        <taxon>Eukaryota</taxon>
        <taxon>Fungi</taxon>
        <taxon>Dikarya</taxon>
        <taxon>Ascomycota</taxon>
        <taxon>Pezizomycotina</taxon>
        <taxon>Dothideomycetes</taxon>
        <taxon>Dothideomycetidae</taxon>
        <taxon>Mycosphaerellales</taxon>
        <taxon>Mycosphaerellaceae</taxon>
        <taxon>Zasmidium</taxon>
    </lineage>
</organism>
<dbReference type="RefSeq" id="XP_033670616.1">
    <property type="nucleotide sequence ID" value="XM_033812023.1"/>
</dbReference>
<gene>
    <name evidence="2" type="ORF">M409DRAFT_52236</name>
</gene>
<accession>A0A6A6CR04</accession>
<feature type="region of interest" description="Disordered" evidence="1">
    <location>
        <begin position="1"/>
        <end position="47"/>
    </location>
</feature>
<keyword evidence="3" id="KW-1185">Reference proteome</keyword>
<dbReference type="EMBL" id="ML993587">
    <property type="protein sequence ID" value="KAF2169727.1"/>
    <property type="molecule type" value="Genomic_DNA"/>
</dbReference>
<reference evidence="2" key="1">
    <citation type="journal article" date="2020" name="Stud. Mycol.">
        <title>101 Dothideomycetes genomes: a test case for predicting lifestyles and emergence of pathogens.</title>
        <authorList>
            <person name="Haridas S."/>
            <person name="Albert R."/>
            <person name="Binder M."/>
            <person name="Bloem J."/>
            <person name="Labutti K."/>
            <person name="Salamov A."/>
            <person name="Andreopoulos B."/>
            <person name="Baker S."/>
            <person name="Barry K."/>
            <person name="Bills G."/>
            <person name="Bluhm B."/>
            <person name="Cannon C."/>
            <person name="Castanera R."/>
            <person name="Culley D."/>
            <person name="Daum C."/>
            <person name="Ezra D."/>
            <person name="Gonzalez J."/>
            <person name="Henrissat B."/>
            <person name="Kuo A."/>
            <person name="Liang C."/>
            <person name="Lipzen A."/>
            <person name="Lutzoni F."/>
            <person name="Magnuson J."/>
            <person name="Mondo S."/>
            <person name="Nolan M."/>
            <person name="Ohm R."/>
            <person name="Pangilinan J."/>
            <person name="Park H.-J."/>
            <person name="Ramirez L."/>
            <person name="Alfaro M."/>
            <person name="Sun H."/>
            <person name="Tritt A."/>
            <person name="Yoshinaga Y."/>
            <person name="Zwiers L.-H."/>
            <person name="Turgeon B."/>
            <person name="Goodwin S."/>
            <person name="Spatafora J."/>
            <person name="Crous P."/>
            <person name="Grigoriev I."/>
        </authorList>
    </citation>
    <scope>NUCLEOTIDE SEQUENCE</scope>
    <source>
        <strain evidence="2">ATCC 36951</strain>
    </source>
</reference>
<dbReference type="Proteomes" id="UP000799537">
    <property type="component" value="Unassembled WGS sequence"/>
</dbReference>
<feature type="compositionally biased region" description="Basic and acidic residues" evidence="1">
    <location>
        <begin position="21"/>
        <end position="47"/>
    </location>
</feature>